<proteinExistence type="predicted"/>
<dbReference type="EMBL" id="NKXS01005881">
    <property type="protein sequence ID" value="PIN02523.1"/>
    <property type="molecule type" value="Genomic_DNA"/>
</dbReference>
<evidence type="ECO:0000259" key="2">
    <source>
        <dbReference type="Pfam" id="PF04195"/>
    </source>
</evidence>
<comment type="caution">
    <text evidence="3">The sequence shown here is derived from an EMBL/GenBank/DDBJ whole genome shotgun (WGS) entry which is preliminary data.</text>
</comment>
<feature type="domain" description="Transposase (putative) gypsy type" evidence="2">
    <location>
        <begin position="45"/>
        <end position="106"/>
    </location>
</feature>
<evidence type="ECO:0000313" key="4">
    <source>
        <dbReference type="Proteomes" id="UP000231279"/>
    </source>
</evidence>
<organism evidence="3 4">
    <name type="scientific">Handroanthus impetiginosus</name>
    <dbReference type="NCBI Taxonomy" id="429701"/>
    <lineage>
        <taxon>Eukaryota</taxon>
        <taxon>Viridiplantae</taxon>
        <taxon>Streptophyta</taxon>
        <taxon>Embryophyta</taxon>
        <taxon>Tracheophyta</taxon>
        <taxon>Spermatophyta</taxon>
        <taxon>Magnoliopsida</taxon>
        <taxon>eudicotyledons</taxon>
        <taxon>Gunneridae</taxon>
        <taxon>Pentapetalae</taxon>
        <taxon>asterids</taxon>
        <taxon>lamiids</taxon>
        <taxon>Lamiales</taxon>
        <taxon>Bignoniaceae</taxon>
        <taxon>Crescentiina</taxon>
        <taxon>Tabebuia alliance</taxon>
        <taxon>Handroanthus</taxon>
    </lineage>
</organism>
<dbReference type="STRING" id="429701.A0A2G9GB66"/>
<dbReference type="AlphaFoldDB" id="A0A2G9GB66"/>
<name>A0A2G9GB66_9LAMI</name>
<dbReference type="Proteomes" id="UP000231279">
    <property type="component" value="Unassembled WGS sequence"/>
</dbReference>
<sequence length="380" mass="42482">MPSLFGEGDLESLRTMYFVPPKFKVIIPSPNHSSDRPPKGHLYFFLEQLKLGLRFSVLPLYAEISRVFGIPLFQFTPNSIKMMVGYAILCRNLGLEPSARAFFSFFLPHYMGGSYHYLTTRGDAFFLKSCGSVAKGWRDYYFFISSPQPWDFPTSWVLNRGQELGRNFMLASLRPQDRSVMDKLTSSDLVSQWTSHTSQLGRGIVPSAEGEREPVNIDPGVGGSAVRMQQVVTIKAARACEKGFQEGQAVFFDTFPSTDRGKAFLKAWFEERLPAFMKSDRFREAAAMKALWYYRHGVKYGCDELLRHGCVKEGLEDLSFLNVDGGLDCLPPDFDAEDGPTPGPVAKETPEKNAPALEEGSEKDSPAAEGTSEKNLLADD</sequence>
<dbReference type="InterPro" id="IPR007321">
    <property type="entry name" value="Transposase_28"/>
</dbReference>
<evidence type="ECO:0000313" key="3">
    <source>
        <dbReference type="EMBL" id="PIN02523.1"/>
    </source>
</evidence>
<feature type="region of interest" description="Disordered" evidence="1">
    <location>
        <begin position="331"/>
        <end position="380"/>
    </location>
</feature>
<evidence type="ECO:0000256" key="1">
    <source>
        <dbReference type="SAM" id="MobiDB-lite"/>
    </source>
</evidence>
<keyword evidence="4" id="KW-1185">Reference proteome</keyword>
<dbReference type="Pfam" id="PF04195">
    <property type="entry name" value="Transposase_28"/>
    <property type="match status" value="1"/>
</dbReference>
<dbReference type="OrthoDB" id="914281at2759"/>
<reference evidence="4" key="1">
    <citation type="journal article" date="2018" name="Gigascience">
        <title>Genome assembly of the Pink Ipe (Handroanthus impetiginosus, Bignoniaceae), a highly valued, ecologically keystone Neotropical timber forest tree.</title>
        <authorList>
            <person name="Silva-Junior O.B."/>
            <person name="Grattapaglia D."/>
            <person name="Novaes E."/>
            <person name="Collevatti R.G."/>
        </authorList>
    </citation>
    <scope>NUCLEOTIDE SEQUENCE [LARGE SCALE GENOMIC DNA]</scope>
    <source>
        <strain evidence="4">cv. UFG-1</strain>
    </source>
</reference>
<accession>A0A2G9GB66</accession>
<protein>
    <recommendedName>
        <fullName evidence="2">Transposase (putative) gypsy type domain-containing protein</fullName>
    </recommendedName>
</protein>
<gene>
    <name evidence="3" type="ORF">CDL12_24961</name>
</gene>